<dbReference type="Proteomes" id="UP000324222">
    <property type="component" value="Unassembled WGS sequence"/>
</dbReference>
<feature type="compositionally biased region" description="Polar residues" evidence="1">
    <location>
        <begin position="117"/>
        <end position="126"/>
    </location>
</feature>
<gene>
    <name evidence="2" type="ORF">E2C01_095113</name>
</gene>
<feature type="region of interest" description="Disordered" evidence="1">
    <location>
        <begin position="113"/>
        <end position="139"/>
    </location>
</feature>
<reference evidence="2 3" key="1">
    <citation type="submission" date="2019-05" db="EMBL/GenBank/DDBJ databases">
        <title>Another draft genome of Portunus trituberculatus and its Hox gene families provides insights of decapod evolution.</title>
        <authorList>
            <person name="Jeong J.-H."/>
            <person name="Song I."/>
            <person name="Kim S."/>
            <person name="Choi T."/>
            <person name="Kim D."/>
            <person name="Ryu S."/>
            <person name="Kim W."/>
        </authorList>
    </citation>
    <scope>NUCLEOTIDE SEQUENCE [LARGE SCALE GENOMIC DNA]</scope>
    <source>
        <tissue evidence="2">Muscle</tissue>
    </source>
</reference>
<dbReference type="AlphaFoldDB" id="A0A5B7JYN9"/>
<evidence type="ECO:0000256" key="1">
    <source>
        <dbReference type="SAM" id="MobiDB-lite"/>
    </source>
</evidence>
<feature type="region of interest" description="Disordered" evidence="1">
    <location>
        <begin position="29"/>
        <end position="51"/>
    </location>
</feature>
<sequence>MKSDSLHPNPFLSVLKVVKKIKLPGEFARDLREQSPPHEPSDIPMQESNDQKTELKLIIPEINVCNSSSNSLSKSQRLSNMISGSNAASREDLECTKNKPTVVGSPVVFTLDDQEPQDPSSPNSVTPFIFSSHPKSHRRSDGSMWESVSWCLQMICVGNPEEQFWQKLRLHIGPPLPQQTQVQ</sequence>
<name>A0A5B7JYN9_PORTR</name>
<feature type="compositionally biased region" description="Basic and acidic residues" evidence="1">
    <location>
        <begin position="29"/>
        <end position="41"/>
    </location>
</feature>
<accession>A0A5B7JYN9</accession>
<dbReference type="EMBL" id="VSRR010119378">
    <property type="protein sequence ID" value="MPC99685.1"/>
    <property type="molecule type" value="Genomic_DNA"/>
</dbReference>
<proteinExistence type="predicted"/>
<organism evidence="2 3">
    <name type="scientific">Portunus trituberculatus</name>
    <name type="common">Swimming crab</name>
    <name type="synonym">Neptunus trituberculatus</name>
    <dbReference type="NCBI Taxonomy" id="210409"/>
    <lineage>
        <taxon>Eukaryota</taxon>
        <taxon>Metazoa</taxon>
        <taxon>Ecdysozoa</taxon>
        <taxon>Arthropoda</taxon>
        <taxon>Crustacea</taxon>
        <taxon>Multicrustacea</taxon>
        <taxon>Malacostraca</taxon>
        <taxon>Eumalacostraca</taxon>
        <taxon>Eucarida</taxon>
        <taxon>Decapoda</taxon>
        <taxon>Pleocyemata</taxon>
        <taxon>Brachyura</taxon>
        <taxon>Eubrachyura</taxon>
        <taxon>Portunoidea</taxon>
        <taxon>Portunidae</taxon>
        <taxon>Portuninae</taxon>
        <taxon>Portunus</taxon>
    </lineage>
</organism>
<evidence type="ECO:0000313" key="2">
    <source>
        <dbReference type="EMBL" id="MPC99685.1"/>
    </source>
</evidence>
<keyword evidence="3" id="KW-1185">Reference proteome</keyword>
<protein>
    <submittedName>
        <fullName evidence="2">Uncharacterized protein</fullName>
    </submittedName>
</protein>
<evidence type="ECO:0000313" key="3">
    <source>
        <dbReference type="Proteomes" id="UP000324222"/>
    </source>
</evidence>
<comment type="caution">
    <text evidence="2">The sequence shown here is derived from an EMBL/GenBank/DDBJ whole genome shotgun (WGS) entry which is preliminary data.</text>
</comment>
<dbReference type="OrthoDB" id="6019866at2759"/>